<gene>
    <name evidence="1" type="ORF">JX265_013380</name>
</gene>
<proteinExistence type="predicted"/>
<reference evidence="1" key="1">
    <citation type="submission" date="2021-03" db="EMBL/GenBank/DDBJ databases">
        <title>Revisited historic fungal species revealed as producer of novel bioactive compounds through whole genome sequencing and comparative genomics.</title>
        <authorList>
            <person name="Vignolle G.A."/>
            <person name="Hochenegger N."/>
            <person name="Mach R.L."/>
            <person name="Mach-Aigner A.R."/>
            <person name="Javad Rahimi M."/>
            <person name="Salim K.A."/>
            <person name="Chan C.M."/>
            <person name="Lim L.B.L."/>
            <person name="Cai F."/>
            <person name="Druzhinina I.S."/>
            <person name="U'Ren J.M."/>
            <person name="Derntl C."/>
        </authorList>
    </citation>
    <scope>NUCLEOTIDE SEQUENCE</scope>
    <source>
        <strain evidence="1">TUCIM 5799</strain>
    </source>
</reference>
<comment type="caution">
    <text evidence="1">The sequence shown here is derived from an EMBL/GenBank/DDBJ whole genome shotgun (WGS) entry which is preliminary data.</text>
</comment>
<dbReference type="EMBL" id="JAFIMR010000069">
    <property type="protein sequence ID" value="KAI1850488.1"/>
    <property type="molecule type" value="Genomic_DNA"/>
</dbReference>
<keyword evidence="2" id="KW-1185">Reference proteome</keyword>
<dbReference type="AlphaFoldDB" id="A0A9P9W947"/>
<organism evidence="1 2">
    <name type="scientific">Neoarthrinium moseri</name>
    <dbReference type="NCBI Taxonomy" id="1658444"/>
    <lineage>
        <taxon>Eukaryota</taxon>
        <taxon>Fungi</taxon>
        <taxon>Dikarya</taxon>
        <taxon>Ascomycota</taxon>
        <taxon>Pezizomycotina</taxon>
        <taxon>Sordariomycetes</taxon>
        <taxon>Xylariomycetidae</taxon>
        <taxon>Amphisphaeriales</taxon>
        <taxon>Apiosporaceae</taxon>
        <taxon>Neoarthrinium</taxon>
    </lineage>
</organism>
<accession>A0A9P9W947</accession>
<name>A0A9P9W947_9PEZI</name>
<dbReference type="Proteomes" id="UP000829685">
    <property type="component" value="Unassembled WGS sequence"/>
</dbReference>
<evidence type="ECO:0000313" key="2">
    <source>
        <dbReference type="Proteomes" id="UP000829685"/>
    </source>
</evidence>
<evidence type="ECO:0000313" key="1">
    <source>
        <dbReference type="EMBL" id="KAI1850488.1"/>
    </source>
</evidence>
<sequence length="212" mass="24085">MRISKPTWAFIFTTNSSYTAMASNDKRVTQLGHLIALPRSELPAPDFLPDNPIGHTDTRHVIRKRKRGEEIETEELALRNGKGVDRALRVLEESPQIYYKLSFGHYLGELFTFAVKKTQPYTCVAIRQYSTSLGHAALKSAGELHHRNILNAIEAFKTEDSIYILFEDTVTTLENVIQSTLYPDDLQLNAIIGQVSYPKDKDEETTLSTDRR</sequence>
<protein>
    <submittedName>
        <fullName evidence="1">Uncharacterized protein</fullName>
    </submittedName>
</protein>